<proteinExistence type="predicted"/>
<gene>
    <name evidence="2" type="ORF">ACCUM_2453</name>
</gene>
<dbReference type="Proteomes" id="UP000306324">
    <property type="component" value="Unassembled WGS sequence"/>
</dbReference>
<comment type="caution">
    <text evidence="2">The sequence shown here is derived from an EMBL/GenBank/DDBJ whole genome shotgun (WGS) entry which is preliminary data.</text>
</comment>
<dbReference type="GO" id="GO:0032259">
    <property type="term" value="P:methylation"/>
    <property type="evidence" value="ECO:0007669"/>
    <property type="project" value="UniProtKB-KW"/>
</dbReference>
<name>A0A5S4EHZ3_9PROT</name>
<dbReference type="AlphaFoldDB" id="A0A5S4EHZ3"/>
<dbReference type="InterPro" id="IPR041635">
    <property type="entry name" value="Type_ISP_LLaBIII_C"/>
</dbReference>
<keyword evidence="3" id="KW-1185">Reference proteome</keyword>
<feature type="domain" description="Type ISP restriction-modification enzyme LLaBIII C-terminal specificity" evidence="1">
    <location>
        <begin position="28"/>
        <end position="357"/>
    </location>
</feature>
<evidence type="ECO:0000313" key="2">
    <source>
        <dbReference type="EMBL" id="TMQ74932.1"/>
    </source>
</evidence>
<evidence type="ECO:0000313" key="3">
    <source>
        <dbReference type="Proteomes" id="UP000306324"/>
    </source>
</evidence>
<protein>
    <submittedName>
        <fullName evidence="2">Adenine specific DNA methyltransferase</fullName>
    </submittedName>
</protein>
<accession>A0A5S4EHZ3</accession>
<evidence type="ECO:0000259" key="1">
    <source>
        <dbReference type="Pfam" id="PF18135"/>
    </source>
</evidence>
<keyword evidence="2" id="KW-0489">Methyltransferase</keyword>
<organism evidence="2 3">
    <name type="scientific">Candidatus Accumulibacter phosphatis</name>
    <dbReference type="NCBI Taxonomy" id="327160"/>
    <lineage>
        <taxon>Bacteria</taxon>
        <taxon>Pseudomonadati</taxon>
        <taxon>Pseudomonadota</taxon>
        <taxon>Betaproteobacteria</taxon>
        <taxon>Candidatus Accumulibacter</taxon>
    </lineage>
</organism>
<keyword evidence="2" id="KW-0808">Transferase</keyword>
<dbReference type="GO" id="GO:0008168">
    <property type="term" value="F:methyltransferase activity"/>
    <property type="evidence" value="ECO:0007669"/>
    <property type="project" value="UniProtKB-KW"/>
</dbReference>
<dbReference type="EMBL" id="SWAD01000136">
    <property type="protein sequence ID" value="TMQ74932.1"/>
    <property type="molecule type" value="Genomic_DNA"/>
</dbReference>
<dbReference type="Pfam" id="PF18135">
    <property type="entry name" value="Type_ISP_C"/>
    <property type="match status" value="1"/>
</dbReference>
<sequence>MSEPYYFFSPKDLASQSEQVGWVSVERLFRVGGMGVKSRRDHFLVDISRETLHERFRSLALSRNIEAARMSMGVTDNEQWTLEGMRGLVREVGIEAGIHRILYRPFDTRYIWYHREAIERGDSRWPVMKNVLPDKLSLLTSRQSVNGEFTSVFVARGLSEMKAAESTRGSYTFPLVLATDQHDLATSIDEGTNLRVEAFVQDLRSKSAAEMFSYVYAVLHSPTYRTRYAGALGIEFPKVPAACPRAVLDNLIRLGSDLVALHLLESPKLAQPITAFIGGGNPVVEKISWSRDAVWVDKAQTIGFQGVPENVWNFHIGGYQVCEKWLKDRKGRTLSNDDIAHYQKIVVALSETIRLMAEIDRVIDAHGGWPDAFQTTAKA</sequence>
<reference evidence="2 3" key="1">
    <citation type="submission" date="2019-04" db="EMBL/GenBank/DDBJ databases">
        <title>A novel phosphate-accumulating bacterium identified in bioreactor for phosphate removal from wastewater.</title>
        <authorList>
            <person name="Kotlyarov R.Y."/>
            <person name="Beletsky A.V."/>
            <person name="Kallistova A.Y."/>
            <person name="Dorofeev A.G."/>
            <person name="Nikolaev Y.Y."/>
            <person name="Pimenov N.V."/>
            <person name="Ravin N.V."/>
            <person name="Mardanov A.V."/>
        </authorList>
    </citation>
    <scope>NUCLEOTIDE SEQUENCE [LARGE SCALE GENOMIC DNA]</scope>
    <source>
        <strain evidence="2 3">Bin19</strain>
    </source>
</reference>